<feature type="compositionally biased region" description="Polar residues" evidence="1">
    <location>
        <begin position="26"/>
        <end position="47"/>
    </location>
</feature>
<evidence type="ECO:0000313" key="3">
    <source>
        <dbReference type="Proteomes" id="UP000044602"/>
    </source>
</evidence>
<accession>A0A0G4MLB3</accession>
<evidence type="ECO:0000256" key="1">
    <source>
        <dbReference type="SAM" id="MobiDB-lite"/>
    </source>
</evidence>
<proteinExistence type="predicted"/>
<organism evidence="2 3">
    <name type="scientific">Verticillium longisporum</name>
    <name type="common">Verticillium dahliae var. longisporum</name>
    <dbReference type="NCBI Taxonomy" id="100787"/>
    <lineage>
        <taxon>Eukaryota</taxon>
        <taxon>Fungi</taxon>
        <taxon>Dikarya</taxon>
        <taxon>Ascomycota</taxon>
        <taxon>Pezizomycotina</taxon>
        <taxon>Sordariomycetes</taxon>
        <taxon>Hypocreomycetidae</taxon>
        <taxon>Glomerellales</taxon>
        <taxon>Plectosphaerellaceae</taxon>
        <taxon>Verticillium</taxon>
    </lineage>
</organism>
<keyword evidence="3" id="KW-1185">Reference proteome</keyword>
<feature type="non-terminal residue" evidence="2">
    <location>
        <position position="1"/>
    </location>
</feature>
<dbReference type="EMBL" id="CVQH01023238">
    <property type="protein sequence ID" value="CRK34840.1"/>
    <property type="molecule type" value="Genomic_DNA"/>
</dbReference>
<name>A0A0G4MLB3_VERLO</name>
<protein>
    <submittedName>
        <fullName evidence="2">Uncharacterized protein</fullName>
    </submittedName>
</protein>
<reference evidence="2 3" key="1">
    <citation type="submission" date="2015-05" db="EMBL/GenBank/DDBJ databases">
        <authorList>
            <person name="Wang D.B."/>
            <person name="Wang M."/>
        </authorList>
    </citation>
    <scope>NUCLEOTIDE SEQUENCE [LARGE SCALE GENOMIC DNA]</scope>
    <source>
        <strain evidence="2">VL1</strain>
    </source>
</reference>
<dbReference type="Proteomes" id="UP000044602">
    <property type="component" value="Unassembled WGS sequence"/>
</dbReference>
<dbReference type="AlphaFoldDB" id="A0A0G4MLB3"/>
<sequence>DVARAAVPRLRGHVGRSSGLPDRGSSHSQQVADHSRTHPQCSQRRGC</sequence>
<feature type="region of interest" description="Disordered" evidence="1">
    <location>
        <begin position="1"/>
        <end position="47"/>
    </location>
</feature>
<evidence type="ECO:0000313" key="2">
    <source>
        <dbReference type="EMBL" id="CRK34840.1"/>
    </source>
</evidence>
<gene>
    <name evidence="2" type="ORF">BN1708_019625</name>
</gene>